<evidence type="ECO:0000256" key="3">
    <source>
        <dbReference type="ARBA" id="ARBA00022989"/>
    </source>
</evidence>
<accession>A0A3E0GZK7</accession>
<dbReference type="Proteomes" id="UP000256269">
    <property type="component" value="Unassembled WGS sequence"/>
</dbReference>
<dbReference type="GO" id="GO:0012505">
    <property type="term" value="C:endomembrane system"/>
    <property type="evidence" value="ECO:0007669"/>
    <property type="project" value="UniProtKB-SubCell"/>
</dbReference>
<name>A0A3E0GZK7_9PSEU</name>
<evidence type="ECO:0000313" key="8">
    <source>
        <dbReference type="Proteomes" id="UP000256269"/>
    </source>
</evidence>
<evidence type="ECO:0000256" key="2">
    <source>
        <dbReference type="ARBA" id="ARBA00022692"/>
    </source>
</evidence>
<dbReference type="AlphaFoldDB" id="A0A3E0GZK7"/>
<comment type="caution">
    <text evidence="7">The sequence shown here is derived from an EMBL/GenBank/DDBJ whole genome shotgun (WGS) entry which is preliminary data.</text>
</comment>
<evidence type="ECO:0000256" key="4">
    <source>
        <dbReference type="ARBA" id="ARBA00023136"/>
    </source>
</evidence>
<comment type="subcellular location">
    <subcellularLocation>
        <location evidence="1">Endomembrane system</location>
        <topology evidence="1">Multi-pass membrane protein</topology>
    </subcellularLocation>
</comment>
<feature type="domain" description="HTTM-like" evidence="6">
    <location>
        <begin position="17"/>
        <end position="290"/>
    </location>
</feature>
<dbReference type="SMART" id="SM00752">
    <property type="entry name" value="HTTM"/>
    <property type="match status" value="1"/>
</dbReference>
<dbReference type="InterPro" id="IPR052964">
    <property type="entry name" value="Sporulation_signal_mat"/>
</dbReference>
<feature type="transmembrane region" description="Helical" evidence="5">
    <location>
        <begin position="76"/>
        <end position="98"/>
    </location>
</feature>
<evidence type="ECO:0000259" key="6">
    <source>
        <dbReference type="SMART" id="SM00752"/>
    </source>
</evidence>
<dbReference type="RefSeq" id="WP_170218022.1">
    <property type="nucleotide sequence ID" value="NZ_CP144375.1"/>
</dbReference>
<keyword evidence="4 5" id="KW-0472">Membrane</keyword>
<dbReference type="InterPro" id="IPR011020">
    <property type="entry name" value="HTTM-like"/>
</dbReference>
<keyword evidence="2 5" id="KW-0812">Transmembrane</keyword>
<sequence length="307" mass="33349">MRKVTDAVRLVSHAATAFEPRCRWLAIGRSLLAFATLTEILFTPDSALFADATGLTSGMRCDTVRSLSLWCLDSGLTGHVLISRIVAVGTLAIVGAGYRPRWTCVPHWYVTYSLAASMTVANGGDSAAVVLTLLLVPLCLGDDRVWQWRAPARPLGARWRGSAFAAQLVIRFQLCIIYVTAAVTKLADPAWRGGSAFYFVANDPYVGIPTAASQLILPTLDTPWLIRSITWSVIAVQLFIALTIIGRRRLRSIAVFLVAALHVSIIVVMSLPSFGLIMIAFSMIAYGGEFADIAAEKREDHRRGLAS</sequence>
<protein>
    <submittedName>
        <fullName evidence="7">Antimicrobial peptide system SdpB family protein</fullName>
    </submittedName>
</protein>
<reference evidence="7 8" key="1">
    <citation type="submission" date="2018-08" db="EMBL/GenBank/DDBJ databases">
        <title>Genomic Encyclopedia of Archaeal and Bacterial Type Strains, Phase II (KMG-II): from individual species to whole genera.</title>
        <authorList>
            <person name="Goeker M."/>
        </authorList>
    </citation>
    <scope>NUCLEOTIDE SEQUENCE [LARGE SCALE GENOMIC DNA]</scope>
    <source>
        <strain evidence="7 8">DSM 45791</strain>
    </source>
</reference>
<dbReference type="PANTHER" id="PTHR39535">
    <property type="entry name" value="SPORULATION-DELAYING PROTEIN SDPB"/>
    <property type="match status" value="1"/>
</dbReference>
<feature type="transmembrane region" description="Helical" evidence="5">
    <location>
        <begin position="253"/>
        <end position="271"/>
    </location>
</feature>
<feature type="transmembrane region" description="Helical" evidence="5">
    <location>
        <begin position="161"/>
        <end position="181"/>
    </location>
</feature>
<keyword evidence="3 5" id="KW-1133">Transmembrane helix</keyword>
<dbReference type="PANTHER" id="PTHR39535:SF2">
    <property type="entry name" value="HTTM DOMAIN-CONTAINING PROTEIN"/>
    <property type="match status" value="1"/>
</dbReference>
<feature type="transmembrane region" description="Helical" evidence="5">
    <location>
        <begin position="118"/>
        <end position="140"/>
    </location>
</feature>
<organism evidence="7 8">
    <name type="scientific">Kutzneria buriramensis</name>
    <dbReference type="NCBI Taxonomy" id="1045776"/>
    <lineage>
        <taxon>Bacteria</taxon>
        <taxon>Bacillati</taxon>
        <taxon>Actinomycetota</taxon>
        <taxon>Actinomycetes</taxon>
        <taxon>Pseudonocardiales</taxon>
        <taxon>Pseudonocardiaceae</taxon>
        <taxon>Kutzneria</taxon>
    </lineage>
</organism>
<dbReference type="NCBIfam" id="TIGR04033">
    <property type="entry name" value="export_SdpB"/>
    <property type="match status" value="1"/>
</dbReference>
<evidence type="ECO:0000313" key="7">
    <source>
        <dbReference type="EMBL" id="REH35775.1"/>
    </source>
</evidence>
<dbReference type="EMBL" id="QUNO01000017">
    <property type="protein sequence ID" value="REH35775.1"/>
    <property type="molecule type" value="Genomic_DNA"/>
</dbReference>
<evidence type="ECO:0000256" key="1">
    <source>
        <dbReference type="ARBA" id="ARBA00004127"/>
    </source>
</evidence>
<feature type="transmembrane region" description="Helical" evidence="5">
    <location>
        <begin position="224"/>
        <end position="246"/>
    </location>
</feature>
<keyword evidence="8" id="KW-1185">Reference proteome</keyword>
<dbReference type="InterPro" id="IPR023894">
    <property type="entry name" value="Sporulation_SdpB"/>
</dbReference>
<evidence type="ECO:0000256" key="5">
    <source>
        <dbReference type="SAM" id="Phobius"/>
    </source>
</evidence>
<gene>
    <name evidence="7" type="ORF">BCF44_117163</name>
</gene>
<proteinExistence type="predicted"/>